<protein>
    <recommendedName>
        <fullName evidence="4">Sulfotransferase</fullName>
    </recommendedName>
</protein>
<reference evidence="3" key="1">
    <citation type="journal article" date="2002" name="Science">
        <title>The draft genome of Ciona intestinalis: insights into chordate and vertebrate origins.</title>
        <authorList>
            <person name="Dehal P."/>
            <person name="Satou Y."/>
            <person name="Campbell R.K."/>
            <person name="Chapman J."/>
            <person name="Degnan B."/>
            <person name="De Tomaso A."/>
            <person name="Davidson B."/>
            <person name="Di Gregorio A."/>
            <person name="Gelpke M."/>
            <person name="Goodstein D.M."/>
            <person name="Harafuji N."/>
            <person name="Hastings K.E."/>
            <person name="Ho I."/>
            <person name="Hotta K."/>
            <person name="Huang W."/>
            <person name="Kawashima T."/>
            <person name="Lemaire P."/>
            <person name="Martinez D."/>
            <person name="Meinertzhagen I.A."/>
            <person name="Necula S."/>
            <person name="Nonaka M."/>
            <person name="Putnam N."/>
            <person name="Rash S."/>
            <person name="Saiga H."/>
            <person name="Satake M."/>
            <person name="Terry A."/>
            <person name="Yamada L."/>
            <person name="Wang H.G."/>
            <person name="Awazu S."/>
            <person name="Azumi K."/>
            <person name="Boore J."/>
            <person name="Branno M."/>
            <person name="Chin-Bow S."/>
            <person name="DeSantis R."/>
            <person name="Doyle S."/>
            <person name="Francino P."/>
            <person name="Keys D.N."/>
            <person name="Haga S."/>
            <person name="Hayashi H."/>
            <person name="Hino K."/>
            <person name="Imai K.S."/>
            <person name="Inaba K."/>
            <person name="Kano S."/>
            <person name="Kobayashi K."/>
            <person name="Kobayashi M."/>
            <person name="Lee B.I."/>
            <person name="Makabe K.W."/>
            <person name="Manohar C."/>
            <person name="Matassi G."/>
            <person name="Medina M."/>
            <person name="Mochizuki Y."/>
            <person name="Mount S."/>
            <person name="Morishita T."/>
            <person name="Miura S."/>
            <person name="Nakayama A."/>
            <person name="Nishizaka S."/>
            <person name="Nomoto H."/>
            <person name="Ohta F."/>
            <person name="Oishi K."/>
            <person name="Rigoutsos I."/>
            <person name="Sano M."/>
            <person name="Sasaki A."/>
            <person name="Sasakura Y."/>
            <person name="Shoguchi E."/>
            <person name="Shin-i T."/>
            <person name="Spagnuolo A."/>
            <person name="Stainier D."/>
            <person name="Suzuki M.M."/>
            <person name="Tassy O."/>
            <person name="Takatori N."/>
            <person name="Tokuoka M."/>
            <person name="Yagi K."/>
            <person name="Yoshizaki F."/>
            <person name="Wada S."/>
            <person name="Zhang C."/>
            <person name="Hyatt P.D."/>
            <person name="Larimer F."/>
            <person name="Detter C."/>
            <person name="Doggett N."/>
            <person name="Glavina T."/>
            <person name="Hawkins T."/>
            <person name="Richardson P."/>
            <person name="Lucas S."/>
            <person name="Kohara Y."/>
            <person name="Levine M."/>
            <person name="Satoh N."/>
            <person name="Rokhsar D.S."/>
        </authorList>
    </citation>
    <scope>NUCLEOTIDE SEQUENCE [LARGE SCALE GENOMIC DNA]</scope>
</reference>
<dbReference type="InParanoid" id="F6YJZ9"/>
<dbReference type="InterPro" id="IPR051135">
    <property type="entry name" value="Gal/GlcNAc/GalNAc_ST"/>
</dbReference>
<dbReference type="PANTHER" id="PTHR10704">
    <property type="entry name" value="CARBOHYDRATE SULFOTRANSFERASE"/>
    <property type="match status" value="1"/>
</dbReference>
<feature type="transmembrane region" description="Helical" evidence="1">
    <location>
        <begin position="17"/>
        <end position="36"/>
    </location>
</feature>
<dbReference type="InterPro" id="IPR027417">
    <property type="entry name" value="P-loop_NTPase"/>
</dbReference>
<dbReference type="Gene3D" id="3.40.50.300">
    <property type="entry name" value="P-loop containing nucleotide triphosphate hydrolases"/>
    <property type="match status" value="1"/>
</dbReference>
<sequence length="202" mass="23587">MVTLRRVTTSLPFHRRLFIFIAVLSASTCLSIYSITKYKLSHQVFKLEERSPNPMYNAHNVFTNINQSINETIFPQHTSSNQVINNQAVLQRFQPRVMRLNGSVVPSVYGTDRKAYQRYIDYLARREEPLPLQKKVVIILTNFRSGSSFFSEFLNQHPDVFYSFEPLIPVSHRDLCNENIPLKRKILSDMAQCIVPAWLQMY</sequence>
<reference evidence="2" key="2">
    <citation type="submission" date="2025-08" db="UniProtKB">
        <authorList>
            <consortium name="Ensembl"/>
        </authorList>
    </citation>
    <scope>IDENTIFICATION</scope>
</reference>
<keyword evidence="1" id="KW-1133">Transmembrane helix</keyword>
<accession>F6YJZ9</accession>
<evidence type="ECO:0008006" key="4">
    <source>
        <dbReference type="Google" id="ProtNLM"/>
    </source>
</evidence>
<dbReference type="SUPFAM" id="SSF52540">
    <property type="entry name" value="P-loop containing nucleoside triphosphate hydrolases"/>
    <property type="match status" value="1"/>
</dbReference>
<evidence type="ECO:0000313" key="3">
    <source>
        <dbReference type="Proteomes" id="UP000008144"/>
    </source>
</evidence>
<name>F6YJZ9_CIOIN</name>
<dbReference type="PANTHER" id="PTHR10704:SF71">
    <property type="entry name" value="CARBOHYDRATE SULFOTRANSFERASE 1-LIKE"/>
    <property type="match status" value="1"/>
</dbReference>
<keyword evidence="1" id="KW-0472">Membrane</keyword>
<evidence type="ECO:0000313" key="2">
    <source>
        <dbReference type="Ensembl" id="ENSCINP00000003077.3"/>
    </source>
</evidence>
<reference evidence="2" key="3">
    <citation type="submission" date="2025-09" db="UniProtKB">
        <authorList>
            <consortium name="Ensembl"/>
        </authorList>
    </citation>
    <scope>IDENTIFICATION</scope>
</reference>
<organism evidence="2 3">
    <name type="scientific">Ciona intestinalis</name>
    <name type="common">Transparent sea squirt</name>
    <name type="synonym">Ascidia intestinalis</name>
    <dbReference type="NCBI Taxonomy" id="7719"/>
    <lineage>
        <taxon>Eukaryota</taxon>
        <taxon>Metazoa</taxon>
        <taxon>Chordata</taxon>
        <taxon>Tunicata</taxon>
        <taxon>Ascidiacea</taxon>
        <taxon>Phlebobranchia</taxon>
        <taxon>Cionidae</taxon>
        <taxon>Ciona</taxon>
    </lineage>
</organism>
<evidence type="ECO:0000256" key="1">
    <source>
        <dbReference type="SAM" id="Phobius"/>
    </source>
</evidence>
<dbReference type="Proteomes" id="UP000008144">
    <property type="component" value="Unassembled WGS sequence"/>
</dbReference>
<dbReference type="AlphaFoldDB" id="F6YJZ9"/>
<dbReference type="HOGENOM" id="CLU_1357339_0_0_1"/>
<proteinExistence type="predicted"/>
<dbReference type="Ensembl" id="ENSCINT00000003077.3">
    <property type="protein sequence ID" value="ENSCINP00000003077.3"/>
    <property type="gene ID" value="ENSCING00000001555.3"/>
</dbReference>
<keyword evidence="3" id="KW-1185">Reference proteome</keyword>
<keyword evidence="1" id="KW-0812">Transmembrane</keyword>